<dbReference type="SMART" id="SM00491">
    <property type="entry name" value="HELICc2"/>
    <property type="match status" value="1"/>
</dbReference>
<sequence length="785" mass="87020">MSYRIAVRALCEFSAKAGDLDLRFTPSPSAQEGIAGHRVVSERRGERYEREVALAGHYAHLEVRGRADGYDPDANRLEEIKTHRGDLARQPANQRALHWAQAQVYGHLLCLARGLDQLTVTLVYFDIASQRETPLSQHCSAYELREVFETHCQRFLAWAQQELAHRRRRDAALMALNFPFADFRAGQRELAEAVYKATHTRRWLLLQAPTGIGKTLGTLFPMLKAMPGEPLDRVFFLTARNTGQQLALEALAQLGARPPAESAADTQALAPVPAEPPSGDAAAALPLRVLTLTAREKACEHPDKACHGEACPLAAGFYDRLPAARSAAAERGWLDRAGLRTVALEHQVCPYYLGQEMSRWTDVVVADVNYYFDLHAQLYALTLQQQWQVGILVDEAHNLVERGRGMYTATLDHAAFRRLGPQLPAPLKRPLARVATAWQALAEQLDDAHGDRDYRVLESLPGKLVAALQQAVSRIVEYQSEQPIALDGELQRFSFEAQHLCRVAETFGSHSLCDLTRQPARGRQRRAGATLTLRNVVPAPFLAARFAAAHGGTLFSATLSPQSYFRDLLGVPDTAPWLALGSPFAAGQLEVSIATRLSTRYAHREASLDPLVARIAARFHQRRGNYLAFFSSFAYLEQVAERLAERHPEVVQWRQAARMDDAARASFLARFESDGAGVGFAVLGGIFGEGIDLPGERLIGAFVATLGLPQVNPVNEQMRERLQALLGNGYDYAYFYPGMQKVVQAAGRVIRTASDRGVIELLDDRFAQPRARALLPAWWPEPRLD</sequence>
<evidence type="ECO:0000256" key="10">
    <source>
        <dbReference type="ARBA" id="ARBA00038058"/>
    </source>
</evidence>
<evidence type="ECO:0000256" key="4">
    <source>
        <dbReference type="ARBA" id="ARBA00022806"/>
    </source>
</evidence>
<keyword evidence="4 12" id="KW-0347">Helicase</keyword>
<name>A0AB74UC40_9GAMM</name>
<dbReference type="InterPro" id="IPR045028">
    <property type="entry name" value="DinG/Rad3-like"/>
</dbReference>
<dbReference type="PANTHER" id="PTHR11472:SF34">
    <property type="entry name" value="REGULATOR OF TELOMERE ELONGATION HELICASE 1"/>
    <property type="match status" value="1"/>
</dbReference>
<accession>A0AB74UC40</accession>
<gene>
    <name evidence="12" type="ORF">ABV408_08270</name>
</gene>
<comment type="similarity">
    <text evidence="10">Belongs to the helicase family. DinG subfamily.</text>
</comment>
<dbReference type="EMBL" id="CP159578">
    <property type="protein sequence ID" value="XCJ81159.1"/>
    <property type="molecule type" value="Genomic_DNA"/>
</dbReference>
<dbReference type="GO" id="GO:0006139">
    <property type="term" value="P:nucleobase-containing compound metabolic process"/>
    <property type="evidence" value="ECO:0007669"/>
    <property type="project" value="InterPro"/>
</dbReference>
<evidence type="ECO:0000256" key="5">
    <source>
        <dbReference type="ARBA" id="ARBA00022840"/>
    </source>
</evidence>
<dbReference type="InterPro" id="IPR010614">
    <property type="entry name" value="RAD3-like_helicase_DEAD"/>
</dbReference>
<evidence type="ECO:0000259" key="11">
    <source>
        <dbReference type="PROSITE" id="PS51193"/>
    </source>
</evidence>
<dbReference type="InterPro" id="IPR027417">
    <property type="entry name" value="P-loop_NTPase"/>
</dbReference>
<dbReference type="SUPFAM" id="SSF52540">
    <property type="entry name" value="P-loop containing nucleoside triphosphate hydrolases"/>
    <property type="match status" value="2"/>
</dbReference>
<dbReference type="Pfam" id="PF06733">
    <property type="entry name" value="DEAD_2"/>
    <property type="match status" value="1"/>
</dbReference>
<dbReference type="GO" id="GO:0003677">
    <property type="term" value="F:DNA binding"/>
    <property type="evidence" value="ECO:0007669"/>
    <property type="project" value="UniProtKB-KW"/>
</dbReference>
<keyword evidence="9" id="KW-0413">Isomerase</keyword>
<evidence type="ECO:0000256" key="8">
    <source>
        <dbReference type="ARBA" id="ARBA00023125"/>
    </source>
</evidence>
<keyword evidence="1" id="KW-0479">Metal-binding</keyword>
<dbReference type="Pfam" id="PF13307">
    <property type="entry name" value="Helicase_C_2"/>
    <property type="match status" value="1"/>
</dbReference>
<evidence type="ECO:0000256" key="7">
    <source>
        <dbReference type="ARBA" id="ARBA00023014"/>
    </source>
</evidence>
<dbReference type="GO" id="GO:0003678">
    <property type="term" value="F:DNA helicase activity"/>
    <property type="evidence" value="ECO:0007669"/>
    <property type="project" value="UniProtKB-EC"/>
</dbReference>
<keyword evidence="3 12" id="KW-0378">Hydrolase</keyword>
<dbReference type="PANTHER" id="PTHR11472">
    <property type="entry name" value="DNA REPAIR DEAD HELICASE RAD3/XP-D SUBFAMILY MEMBER"/>
    <property type="match status" value="1"/>
</dbReference>
<dbReference type="Gene3D" id="3.40.50.300">
    <property type="entry name" value="P-loop containing nucleotide triphosphate hydrolases"/>
    <property type="match status" value="2"/>
</dbReference>
<keyword evidence="8" id="KW-0238">DNA-binding</keyword>
<dbReference type="GO" id="GO:0005524">
    <property type="term" value="F:ATP binding"/>
    <property type="evidence" value="ECO:0007669"/>
    <property type="project" value="UniProtKB-KW"/>
</dbReference>
<dbReference type="PROSITE" id="PS51193">
    <property type="entry name" value="HELICASE_ATP_BIND_2"/>
    <property type="match status" value="1"/>
</dbReference>
<evidence type="ECO:0000256" key="9">
    <source>
        <dbReference type="ARBA" id="ARBA00023235"/>
    </source>
</evidence>
<dbReference type="InterPro" id="IPR006555">
    <property type="entry name" value="ATP-dep_Helicase_C"/>
</dbReference>
<evidence type="ECO:0000256" key="6">
    <source>
        <dbReference type="ARBA" id="ARBA00023004"/>
    </source>
</evidence>
<dbReference type="InterPro" id="IPR011604">
    <property type="entry name" value="PDDEXK-like_dom_sf"/>
</dbReference>
<dbReference type="EC" id="3.6.4.12" evidence="12"/>
<keyword evidence="2" id="KW-0547">Nucleotide-binding</keyword>
<dbReference type="GO" id="GO:0051536">
    <property type="term" value="F:iron-sulfur cluster binding"/>
    <property type="evidence" value="ECO:0007669"/>
    <property type="project" value="UniProtKB-KW"/>
</dbReference>
<dbReference type="GO" id="GO:0016818">
    <property type="term" value="F:hydrolase activity, acting on acid anhydrides, in phosphorus-containing anhydrides"/>
    <property type="evidence" value="ECO:0007669"/>
    <property type="project" value="InterPro"/>
</dbReference>
<dbReference type="RefSeq" id="WP_353981933.1">
    <property type="nucleotide sequence ID" value="NZ_CP159578.1"/>
</dbReference>
<evidence type="ECO:0000256" key="1">
    <source>
        <dbReference type="ARBA" id="ARBA00022723"/>
    </source>
</evidence>
<dbReference type="AlphaFoldDB" id="A0AB74UC40"/>
<reference evidence="12" key="1">
    <citation type="submission" date="2024-06" db="EMBL/GenBank/DDBJ databases">
        <title>Complete genome of Salinicola endophyticus HNIBRBA4755.</title>
        <authorList>
            <person name="Shin S.Y."/>
            <person name="Kang H."/>
            <person name="Song J."/>
        </authorList>
    </citation>
    <scope>NUCLEOTIDE SEQUENCE</scope>
    <source>
        <strain evidence="12">HNIBRBA4755</strain>
    </source>
</reference>
<keyword evidence="6" id="KW-0408">Iron</keyword>
<evidence type="ECO:0000256" key="2">
    <source>
        <dbReference type="ARBA" id="ARBA00022741"/>
    </source>
</evidence>
<evidence type="ECO:0000313" key="12">
    <source>
        <dbReference type="EMBL" id="XCJ81159.1"/>
    </source>
</evidence>
<dbReference type="Gene3D" id="3.90.320.10">
    <property type="match status" value="1"/>
</dbReference>
<keyword evidence="5" id="KW-0067">ATP-binding</keyword>
<proteinExistence type="inferred from homology"/>
<feature type="domain" description="Helicase ATP-binding" evidence="11">
    <location>
        <begin position="173"/>
        <end position="448"/>
    </location>
</feature>
<dbReference type="GO" id="GO:0046872">
    <property type="term" value="F:metal ion binding"/>
    <property type="evidence" value="ECO:0007669"/>
    <property type="project" value="UniProtKB-KW"/>
</dbReference>
<dbReference type="InterPro" id="IPR014013">
    <property type="entry name" value="Helic_SF1/SF2_ATP-bd_DinG/Rad3"/>
</dbReference>
<protein>
    <submittedName>
        <fullName evidence="12">ATP-dependent DNA helicase</fullName>
        <ecNumber evidence="12">3.6.4.12</ecNumber>
    </submittedName>
</protein>
<keyword evidence="7" id="KW-0411">Iron-sulfur</keyword>
<organism evidence="12">
    <name type="scientific">Salinicola endophyticus</name>
    <dbReference type="NCBI Taxonomy" id="1949083"/>
    <lineage>
        <taxon>Bacteria</taxon>
        <taxon>Pseudomonadati</taxon>
        <taxon>Pseudomonadota</taxon>
        <taxon>Gammaproteobacteria</taxon>
        <taxon>Oceanospirillales</taxon>
        <taxon>Halomonadaceae</taxon>
        <taxon>Salinicola</taxon>
    </lineage>
</organism>
<evidence type="ECO:0000256" key="3">
    <source>
        <dbReference type="ARBA" id="ARBA00022801"/>
    </source>
</evidence>